<keyword evidence="3" id="KW-1185">Reference proteome</keyword>
<gene>
    <name evidence="2" type="ORF">NQ317_018045</name>
</gene>
<protein>
    <recommendedName>
        <fullName evidence="1">Sulfotransferase domain-containing protein</fullName>
    </recommendedName>
</protein>
<dbReference type="Pfam" id="PF00685">
    <property type="entry name" value="Sulfotransfer_1"/>
    <property type="match status" value="1"/>
</dbReference>
<dbReference type="EMBL" id="JAPWTJ010001676">
    <property type="protein sequence ID" value="KAJ8970088.1"/>
    <property type="molecule type" value="Genomic_DNA"/>
</dbReference>
<reference evidence="2" key="1">
    <citation type="journal article" date="2023" name="Insect Mol. Biol.">
        <title>Genome sequencing provides insights into the evolution of gene families encoding plant cell wall-degrading enzymes in longhorned beetles.</title>
        <authorList>
            <person name="Shin N.R."/>
            <person name="Okamura Y."/>
            <person name="Kirsch R."/>
            <person name="Pauchet Y."/>
        </authorList>
    </citation>
    <scope>NUCLEOTIDE SEQUENCE</scope>
    <source>
        <strain evidence="2">MMC_N1</strain>
    </source>
</reference>
<dbReference type="PANTHER" id="PTHR10704:SF44">
    <property type="entry name" value="LD35051P-RELATED"/>
    <property type="match status" value="1"/>
</dbReference>
<organism evidence="2 3">
    <name type="scientific">Molorchus minor</name>
    <dbReference type="NCBI Taxonomy" id="1323400"/>
    <lineage>
        <taxon>Eukaryota</taxon>
        <taxon>Metazoa</taxon>
        <taxon>Ecdysozoa</taxon>
        <taxon>Arthropoda</taxon>
        <taxon>Hexapoda</taxon>
        <taxon>Insecta</taxon>
        <taxon>Pterygota</taxon>
        <taxon>Neoptera</taxon>
        <taxon>Endopterygota</taxon>
        <taxon>Coleoptera</taxon>
        <taxon>Polyphaga</taxon>
        <taxon>Cucujiformia</taxon>
        <taxon>Chrysomeloidea</taxon>
        <taxon>Cerambycidae</taxon>
        <taxon>Lamiinae</taxon>
        <taxon>Monochamini</taxon>
        <taxon>Molorchus</taxon>
    </lineage>
</organism>
<evidence type="ECO:0000313" key="3">
    <source>
        <dbReference type="Proteomes" id="UP001162164"/>
    </source>
</evidence>
<proteinExistence type="predicted"/>
<dbReference type="InterPro" id="IPR027417">
    <property type="entry name" value="P-loop_NTPase"/>
</dbReference>
<sequence length="377" mass="44360">MVRKNEIFGIAIVAILCLLLIGFSQKETTNYHRPIRYQHLLNLEETLKATNNFTAPTPSIQDVISQQRNILLEELYNYKFSPGDNLEDYTLATGGQPVRTVIITTWRRDVINAVPGNYYHYEPLLDYGIIQIRGAPHSDSALKTLKSLLNCDYTNLNRYLQFGFNHVYLFTHNTRLWNQCEMYQQYCWNYSFLNEFCKLFPFQSMKTVRLRLWLAEDLLKDEELNVKVVLLIRDPRGTLQSRRHRDWCPGEPDCDQPNNLCADMVSDYSAAIQLKKRYPNRFRAIRYEDLSLHPFEIIKDLFNFLGLYFHPNVVRFLDSHTRINVGGVSSTFRDSKSAPFHWRIDLNYTEIQYIEENCDEAMKLWGYVKSKNASSEK</sequence>
<dbReference type="PANTHER" id="PTHR10704">
    <property type="entry name" value="CARBOHYDRATE SULFOTRANSFERASE"/>
    <property type="match status" value="1"/>
</dbReference>
<feature type="domain" description="Sulfotransferase" evidence="1">
    <location>
        <begin position="222"/>
        <end position="325"/>
    </location>
</feature>
<dbReference type="InterPro" id="IPR051135">
    <property type="entry name" value="Gal/GlcNAc/GalNAc_ST"/>
</dbReference>
<accession>A0ABQ9J026</accession>
<dbReference type="SUPFAM" id="SSF52540">
    <property type="entry name" value="P-loop containing nucleoside triphosphate hydrolases"/>
    <property type="match status" value="1"/>
</dbReference>
<dbReference type="Gene3D" id="3.40.50.300">
    <property type="entry name" value="P-loop containing nucleotide triphosphate hydrolases"/>
    <property type="match status" value="1"/>
</dbReference>
<dbReference type="Proteomes" id="UP001162164">
    <property type="component" value="Unassembled WGS sequence"/>
</dbReference>
<dbReference type="InterPro" id="IPR000863">
    <property type="entry name" value="Sulfotransferase_dom"/>
</dbReference>
<name>A0ABQ9J026_9CUCU</name>
<evidence type="ECO:0000259" key="1">
    <source>
        <dbReference type="Pfam" id="PF00685"/>
    </source>
</evidence>
<evidence type="ECO:0000313" key="2">
    <source>
        <dbReference type="EMBL" id="KAJ8970088.1"/>
    </source>
</evidence>
<comment type="caution">
    <text evidence="2">The sequence shown here is derived from an EMBL/GenBank/DDBJ whole genome shotgun (WGS) entry which is preliminary data.</text>
</comment>